<evidence type="ECO:0000313" key="10">
    <source>
        <dbReference type="EMBL" id="KKN48773.1"/>
    </source>
</evidence>
<dbReference type="Pfam" id="PF07715">
    <property type="entry name" value="Plug"/>
    <property type="match status" value="1"/>
</dbReference>
<dbReference type="PANTHER" id="PTHR32552">
    <property type="entry name" value="FERRICHROME IRON RECEPTOR-RELATED"/>
    <property type="match status" value="1"/>
</dbReference>
<dbReference type="EMBL" id="LAZR01001204">
    <property type="protein sequence ID" value="KKN48773.1"/>
    <property type="molecule type" value="Genomic_DNA"/>
</dbReference>
<evidence type="ECO:0000256" key="3">
    <source>
        <dbReference type="ARBA" id="ARBA00022448"/>
    </source>
</evidence>
<keyword evidence="7" id="KW-0998">Cell outer membrane</keyword>
<dbReference type="GO" id="GO:0009279">
    <property type="term" value="C:cell outer membrane"/>
    <property type="evidence" value="ECO:0007669"/>
    <property type="project" value="UniProtKB-SubCell"/>
</dbReference>
<evidence type="ECO:0008006" key="11">
    <source>
        <dbReference type="Google" id="ProtNLM"/>
    </source>
</evidence>
<evidence type="ECO:0000256" key="7">
    <source>
        <dbReference type="ARBA" id="ARBA00023237"/>
    </source>
</evidence>
<dbReference type="GO" id="GO:0015344">
    <property type="term" value="F:siderophore uptake transmembrane transporter activity"/>
    <property type="evidence" value="ECO:0007669"/>
    <property type="project" value="TreeGrafter"/>
</dbReference>
<dbReference type="PROSITE" id="PS52016">
    <property type="entry name" value="TONB_DEPENDENT_REC_3"/>
    <property type="match status" value="1"/>
</dbReference>
<dbReference type="InterPro" id="IPR039426">
    <property type="entry name" value="TonB-dep_rcpt-like"/>
</dbReference>
<sequence>MKLNRTFALSSLVLAMGFSAQAQETSTKNTVVNNNEQMEEILIVGVRQDRVSQGATGLTMELNETPQSISVIGAEQLQNFAANSINDALKMATGITVEQGETNRTRYTSRGFDIKSTQVDGVGLPNNWGLVTGAMESYGYEKIEVIRGANGQLTGVGNAAGTINYVRKRPTNENEGEVGISVGTYGLKRLQADYSFLLTDSGSWAARVVGAAEGSDSYLDGLENDRTYFSAVVDGQLTGNSTLSFGASHQDANTDGTMWGGLPLSYADGTQAEWDVSASPTQEWTKWDTLNTTAFIEYTYVFDNNWEIKTTYNYQDSEDQSKLLYLYDAYGMFDSETNLGLVSIPGRYDTEFSADLFDITAKGEYSLFGQEHELMLGGSISQSTSYSFTNSYDEATTEAYGLAPAFPYALDAIAEPIWGEQTKYADIDVTLKRFFGSTKLNLTSDLFVIAGFNAIDYERTGFSQGVDIDNDESEVSPYLATTYAINDDVNVYVSYSDIYQPQEQYDYDGNFLDPSKGVNYEVGVKTQWLDDRLLATFAVFSAKQDNIATYAGLNASGFTYYKGADQDSQGFELELTGHITDNLNAVFAYTYLDINDDAGDSSHEWEPENVVNFSLDYTLPQLPEFQFGLAGKWQSKTENIASNVKQDSYLLMNAFARWDASEDLSIQANIDNITDEKHITSLANVGFYGSPISGKVSLTYRF</sequence>
<keyword evidence="4" id="KW-0812">Transmembrane</keyword>
<evidence type="ECO:0000256" key="1">
    <source>
        <dbReference type="ARBA" id="ARBA00004571"/>
    </source>
</evidence>
<gene>
    <name evidence="10" type="ORF">LCGC14_0649500</name>
</gene>
<dbReference type="Gene3D" id="2.170.130.10">
    <property type="entry name" value="TonB-dependent receptor, plug domain"/>
    <property type="match status" value="1"/>
</dbReference>
<dbReference type="Pfam" id="PF00593">
    <property type="entry name" value="TonB_dep_Rec_b-barrel"/>
    <property type="match status" value="1"/>
</dbReference>
<feature type="domain" description="TonB-dependent receptor-like beta-barrel" evidence="8">
    <location>
        <begin position="261"/>
        <end position="673"/>
    </location>
</feature>
<dbReference type="GO" id="GO:0038023">
    <property type="term" value="F:signaling receptor activity"/>
    <property type="evidence" value="ECO:0007669"/>
    <property type="project" value="InterPro"/>
</dbReference>
<evidence type="ECO:0000256" key="5">
    <source>
        <dbReference type="ARBA" id="ARBA00023077"/>
    </source>
</evidence>
<evidence type="ECO:0000259" key="8">
    <source>
        <dbReference type="Pfam" id="PF00593"/>
    </source>
</evidence>
<dbReference type="GO" id="GO:0015891">
    <property type="term" value="P:siderophore transport"/>
    <property type="evidence" value="ECO:0007669"/>
    <property type="project" value="InterPro"/>
</dbReference>
<evidence type="ECO:0000256" key="4">
    <source>
        <dbReference type="ARBA" id="ARBA00022692"/>
    </source>
</evidence>
<dbReference type="SUPFAM" id="SSF56935">
    <property type="entry name" value="Porins"/>
    <property type="match status" value="1"/>
</dbReference>
<evidence type="ECO:0000259" key="9">
    <source>
        <dbReference type="Pfam" id="PF07715"/>
    </source>
</evidence>
<keyword evidence="6" id="KW-0472">Membrane</keyword>
<keyword evidence="3" id="KW-0813">Transport</keyword>
<dbReference type="InterPro" id="IPR010105">
    <property type="entry name" value="TonB_sidphr_rcpt"/>
</dbReference>
<organism evidence="10">
    <name type="scientific">marine sediment metagenome</name>
    <dbReference type="NCBI Taxonomy" id="412755"/>
    <lineage>
        <taxon>unclassified sequences</taxon>
        <taxon>metagenomes</taxon>
        <taxon>ecological metagenomes</taxon>
    </lineage>
</organism>
<dbReference type="InterPro" id="IPR037066">
    <property type="entry name" value="Plug_dom_sf"/>
</dbReference>
<dbReference type="Gene3D" id="2.40.170.20">
    <property type="entry name" value="TonB-dependent receptor, beta-barrel domain"/>
    <property type="match status" value="1"/>
</dbReference>
<dbReference type="InterPro" id="IPR000531">
    <property type="entry name" value="Beta-barrel_TonB"/>
</dbReference>
<accession>A0A0F9U566</accession>
<keyword evidence="5" id="KW-0798">TonB box</keyword>
<dbReference type="PANTHER" id="PTHR32552:SF74">
    <property type="entry name" value="HYDROXAMATE SIDEROPHORE RECEPTOR FHUE"/>
    <property type="match status" value="1"/>
</dbReference>
<dbReference type="InterPro" id="IPR036942">
    <property type="entry name" value="Beta-barrel_TonB_sf"/>
</dbReference>
<comment type="subcellular location">
    <subcellularLocation>
        <location evidence="1">Cell outer membrane</location>
        <topology evidence="1">Multi-pass membrane protein</topology>
    </subcellularLocation>
</comment>
<comment type="similarity">
    <text evidence="2">Belongs to the TonB-dependent receptor family.</text>
</comment>
<evidence type="ECO:0000256" key="6">
    <source>
        <dbReference type="ARBA" id="ARBA00023136"/>
    </source>
</evidence>
<name>A0A0F9U566_9ZZZZ</name>
<feature type="domain" description="TonB-dependent receptor plug" evidence="9">
    <location>
        <begin position="62"/>
        <end position="162"/>
    </location>
</feature>
<dbReference type="AlphaFoldDB" id="A0A0F9U566"/>
<reference evidence="10" key="1">
    <citation type="journal article" date="2015" name="Nature">
        <title>Complex archaea that bridge the gap between prokaryotes and eukaryotes.</title>
        <authorList>
            <person name="Spang A."/>
            <person name="Saw J.H."/>
            <person name="Jorgensen S.L."/>
            <person name="Zaremba-Niedzwiedzka K."/>
            <person name="Martijn J."/>
            <person name="Lind A.E."/>
            <person name="van Eijk R."/>
            <person name="Schleper C."/>
            <person name="Guy L."/>
            <person name="Ettema T.J."/>
        </authorList>
    </citation>
    <scope>NUCLEOTIDE SEQUENCE</scope>
</reference>
<evidence type="ECO:0000256" key="2">
    <source>
        <dbReference type="ARBA" id="ARBA00009810"/>
    </source>
</evidence>
<dbReference type="InterPro" id="IPR012910">
    <property type="entry name" value="Plug_dom"/>
</dbReference>
<dbReference type="CDD" id="cd01347">
    <property type="entry name" value="ligand_gated_channel"/>
    <property type="match status" value="1"/>
</dbReference>
<comment type="caution">
    <text evidence="10">The sequence shown here is derived from an EMBL/GenBank/DDBJ whole genome shotgun (WGS) entry which is preliminary data.</text>
</comment>
<protein>
    <recommendedName>
        <fullName evidence="11">TonB-dependent siderophore receptor</fullName>
    </recommendedName>
</protein>
<proteinExistence type="inferred from homology"/>
<dbReference type="NCBIfam" id="TIGR01783">
    <property type="entry name" value="TonB-siderophor"/>
    <property type="match status" value="1"/>
</dbReference>